<evidence type="ECO:0000313" key="2">
    <source>
        <dbReference type="EMBL" id="MDO6424764.1"/>
    </source>
</evidence>
<evidence type="ECO:0000313" key="3">
    <source>
        <dbReference type="Proteomes" id="UP001169760"/>
    </source>
</evidence>
<dbReference type="RefSeq" id="WP_216064899.1">
    <property type="nucleotide sequence ID" value="NZ_JAHKPP010000036.1"/>
</dbReference>
<gene>
    <name evidence="2" type="ORF">Q4521_19900</name>
</gene>
<feature type="chain" id="PRO_5043812749" description="DUF4198 domain-containing protein" evidence="1">
    <location>
        <begin position="28"/>
        <end position="246"/>
    </location>
</feature>
<comment type="caution">
    <text evidence="2">The sequence shown here is derived from an EMBL/GenBank/DDBJ whole genome shotgun (WGS) entry which is preliminary data.</text>
</comment>
<reference evidence="2" key="1">
    <citation type="submission" date="2023-07" db="EMBL/GenBank/DDBJ databases">
        <title>Genome content predicts the carbon catabolic preferences of heterotrophic bacteria.</title>
        <authorList>
            <person name="Gralka M."/>
        </authorList>
    </citation>
    <scope>NUCLEOTIDE SEQUENCE</scope>
    <source>
        <strain evidence="2">I3M17_2</strain>
    </source>
</reference>
<evidence type="ECO:0000256" key="1">
    <source>
        <dbReference type="SAM" id="SignalP"/>
    </source>
</evidence>
<keyword evidence="1" id="KW-0732">Signal</keyword>
<evidence type="ECO:0008006" key="4">
    <source>
        <dbReference type="Google" id="ProtNLM"/>
    </source>
</evidence>
<proteinExistence type="predicted"/>
<feature type="signal peptide" evidence="1">
    <location>
        <begin position="1"/>
        <end position="27"/>
    </location>
</feature>
<accession>A0AAW7XBD8</accession>
<organism evidence="2 3">
    <name type="scientific">Saccharophagus degradans</name>
    <dbReference type="NCBI Taxonomy" id="86304"/>
    <lineage>
        <taxon>Bacteria</taxon>
        <taxon>Pseudomonadati</taxon>
        <taxon>Pseudomonadota</taxon>
        <taxon>Gammaproteobacteria</taxon>
        <taxon>Cellvibrionales</taxon>
        <taxon>Cellvibrionaceae</taxon>
        <taxon>Saccharophagus</taxon>
    </lineage>
</organism>
<dbReference type="Proteomes" id="UP001169760">
    <property type="component" value="Unassembled WGS sequence"/>
</dbReference>
<dbReference type="AlphaFoldDB" id="A0AAW7XBD8"/>
<dbReference type="EMBL" id="JAUOPB010000017">
    <property type="protein sequence ID" value="MDO6424764.1"/>
    <property type="molecule type" value="Genomic_DNA"/>
</dbReference>
<name>A0AAW7XBD8_9GAMM</name>
<protein>
    <recommendedName>
        <fullName evidence="4">DUF4198 domain-containing protein</fullName>
    </recommendedName>
</protein>
<sequence>MKITPFFNLWIIFATALASVVAVPSLAADVDDKIKLLTVTEFVGTEQSPRVDFDVDVKKVRDVYIVLKHFDSWKNIKDQRVRIKKSGKYHLTLDTSELAPGKYRVTAYMTPRGKGWTARIGDEPNTVFTVVDAPKYVREIAFAEDDVIQQVQWPKKVANESNTLLVHYAISQPRGIVVKLFSQQTKQAVTTIEYPVGEPGEWRLPISGLADKIPAGDYVWVVYLAESGKQDAISNKYRMPFTLSKD</sequence>